<dbReference type="InterPro" id="IPR016274">
    <property type="entry name" value="Histidine_acid_Pase_euk"/>
</dbReference>
<feature type="active site" description="Nucleophile" evidence="3">
    <location>
        <position position="87"/>
    </location>
</feature>
<evidence type="ECO:0000256" key="1">
    <source>
        <dbReference type="ARBA" id="ARBA00022801"/>
    </source>
</evidence>
<sequence>MLAILLLPLLPSILALPTAPLRTRSSSSNTSTSTSPIEYLTSSWPSTPFTHLSTFSPWHPSPGAHGIPSSDLPEECSLDMVQVYMRHGEREATGKKQKGIAAAAEKIAGDWDWATDDENLKYLSTWTWTEPTAYLLPLGSATAFAAGVAFQNRYKSLLPDYAYFNWTGVDNIPVRSTPVLRRTVQDEERVHHTAQSFTSGFLGPNYLSRSTWQITPDSDSSFNSTLSPHNCPALDTVSYSSSDTFNDYFLPKVLERLNPLLPEGLNLTEKEVQGLMNACPFDSFRLQRPSPICGLFTEEEWKGYEWAIELTQNDKAGYGGPLGTIKGAGWVTEMIARLNNTYPTQVASINSTLSSSPSTFPLESPIYLDFGHDTTLESIITAMGLLRPEEAYSGNITLEEIDEGRRWKSSVMAPMGARLVVERMSCSGSSAGGTYVKMILNDATLPLKDLDACATSWGADQGPCGLEAFIESQAYALAGAGFSNCSNSE</sequence>
<feature type="signal peptide" evidence="5">
    <location>
        <begin position="1"/>
        <end position="15"/>
    </location>
</feature>
<dbReference type="EMBL" id="MEKH01000003">
    <property type="protein sequence ID" value="ODO10225.1"/>
    <property type="molecule type" value="Genomic_DNA"/>
</dbReference>
<accession>A0A1E3KB50</accession>
<evidence type="ECO:0000256" key="5">
    <source>
        <dbReference type="SAM" id="SignalP"/>
    </source>
</evidence>
<dbReference type="Pfam" id="PF00328">
    <property type="entry name" value="His_Phos_2"/>
    <property type="match status" value="1"/>
</dbReference>
<dbReference type="CDD" id="cd07061">
    <property type="entry name" value="HP_HAP_like"/>
    <property type="match status" value="1"/>
</dbReference>
<evidence type="ECO:0000256" key="2">
    <source>
        <dbReference type="ARBA" id="ARBA00023180"/>
    </source>
</evidence>
<dbReference type="InterPro" id="IPR029033">
    <property type="entry name" value="His_PPase_superfam"/>
</dbReference>
<feature type="active site" description="Proton donor" evidence="3">
    <location>
        <position position="373"/>
    </location>
</feature>
<evidence type="ECO:0000256" key="4">
    <source>
        <dbReference type="PIRSR" id="PIRSR000894-2"/>
    </source>
</evidence>
<name>A0A1E3KB50_9TREE</name>
<keyword evidence="1" id="KW-0378">Hydrolase</keyword>
<proteinExistence type="predicted"/>
<feature type="disulfide bond" evidence="4">
    <location>
        <begin position="453"/>
        <end position="464"/>
    </location>
</feature>
<reference evidence="6 7" key="1">
    <citation type="submission" date="2016-06" db="EMBL/GenBank/DDBJ databases">
        <title>Evolution of pathogenesis and genome organization in the Tremellales.</title>
        <authorList>
            <person name="Cuomo C."/>
            <person name="Litvintseva A."/>
            <person name="Heitman J."/>
            <person name="Chen Y."/>
            <person name="Sun S."/>
            <person name="Springer D."/>
            <person name="Dromer F."/>
            <person name="Young S."/>
            <person name="Zeng Q."/>
            <person name="Chapman S."/>
            <person name="Gujja S."/>
            <person name="Saif S."/>
            <person name="Birren B."/>
        </authorList>
    </citation>
    <scope>NUCLEOTIDE SEQUENCE [LARGE SCALE GENOMIC DNA]</scope>
    <source>
        <strain evidence="6 7">CBS 6273</strain>
    </source>
</reference>
<protein>
    <recommendedName>
        <fullName evidence="8">Acid phosphatase</fullName>
    </recommendedName>
</protein>
<dbReference type="PROSITE" id="PS00778">
    <property type="entry name" value="HIS_ACID_PHOSPHAT_2"/>
    <property type="match status" value="1"/>
</dbReference>
<dbReference type="Gene3D" id="3.40.50.1240">
    <property type="entry name" value="Phosphoglycerate mutase-like"/>
    <property type="match status" value="1"/>
</dbReference>
<dbReference type="GO" id="GO:0003993">
    <property type="term" value="F:acid phosphatase activity"/>
    <property type="evidence" value="ECO:0007669"/>
    <property type="project" value="TreeGrafter"/>
</dbReference>
<dbReference type="InterPro" id="IPR000560">
    <property type="entry name" value="His_Pase_clade-2"/>
</dbReference>
<dbReference type="PIRSF" id="PIRSF000894">
    <property type="entry name" value="Acid_phosphatase"/>
    <property type="match status" value="1"/>
</dbReference>
<dbReference type="Proteomes" id="UP000095149">
    <property type="component" value="Unassembled WGS sequence"/>
</dbReference>
<feature type="disulfide bond" evidence="4">
    <location>
        <begin position="76"/>
        <end position="426"/>
    </location>
</feature>
<evidence type="ECO:0000313" key="6">
    <source>
        <dbReference type="EMBL" id="ODO10225.1"/>
    </source>
</evidence>
<keyword evidence="2" id="KW-0325">Glycoprotein</keyword>
<keyword evidence="4" id="KW-1015">Disulfide bond</keyword>
<feature type="chain" id="PRO_5012498081" description="Acid phosphatase" evidence="5">
    <location>
        <begin position="16"/>
        <end position="489"/>
    </location>
</feature>
<comment type="caution">
    <text evidence="6">The sequence shown here is derived from an EMBL/GenBank/DDBJ whole genome shotgun (WGS) entry which is preliminary data.</text>
</comment>
<dbReference type="SUPFAM" id="SSF53254">
    <property type="entry name" value="Phosphoglycerate mutase-like"/>
    <property type="match status" value="1"/>
</dbReference>
<dbReference type="OrthoDB" id="6509975at2759"/>
<keyword evidence="5" id="KW-0732">Signal</keyword>
<dbReference type="InterPro" id="IPR033379">
    <property type="entry name" value="Acid_Pase_AS"/>
</dbReference>
<dbReference type="PANTHER" id="PTHR20963">
    <property type="entry name" value="MULTIPLE INOSITOL POLYPHOSPHATE PHOSPHATASE-RELATED"/>
    <property type="match status" value="1"/>
</dbReference>
<evidence type="ECO:0000256" key="3">
    <source>
        <dbReference type="PIRSR" id="PIRSR000894-1"/>
    </source>
</evidence>
<gene>
    <name evidence="6" type="ORF">I350_02454</name>
</gene>
<dbReference type="PANTHER" id="PTHR20963:SF18">
    <property type="entry name" value="ACID PHOSPHATASE PHO11-RELATED"/>
    <property type="match status" value="1"/>
</dbReference>
<feature type="disulfide bond" evidence="4">
    <location>
        <begin position="279"/>
        <end position="293"/>
    </location>
</feature>
<dbReference type="AlphaFoldDB" id="A0A1E3KB50"/>
<organism evidence="6 7">
    <name type="scientific">Cryptococcus amylolentus CBS 6273</name>
    <dbReference type="NCBI Taxonomy" id="1296118"/>
    <lineage>
        <taxon>Eukaryota</taxon>
        <taxon>Fungi</taxon>
        <taxon>Dikarya</taxon>
        <taxon>Basidiomycota</taxon>
        <taxon>Agaricomycotina</taxon>
        <taxon>Tremellomycetes</taxon>
        <taxon>Tremellales</taxon>
        <taxon>Cryptococcaceae</taxon>
        <taxon>Cryptococcus</taxon>
    </lineage>
</organism>
<evidence type="ECO:0008006" key="8">
    <source>
        <dbReference type="Google" id="ProtNLM"/>
    </source>
</evidence>
<evidence type="ECO:0000313" key="7">
    <source>
        <dbReference type="Proteomes" id="UP000095149"/>
    </source>
</evidence>